<accession>A0A0H5PYN5</accession>
<proteinExistence type="predicted"/>
<keyword evidence="1" id="KW-0614">Plasmid</keyword>
<reference evidence="1" key="1">
    <citation type="submission" date="2015-06" db="EMBL/GenBank/DDBJ databases">
        <authorList>
            <person name="Joergensen T."/>
        </authorList>
    </citation>
    <scope>NUCLEOTIDE SEQUENCE</scope>
    <source>
        <plasmid evidence="1">pRGRH0373</plasmid>
    </source>
</reference>
<sequence length="414" mass="45216">MIKRYLSFILAGVVVLGTIVLGSFAAVLQDDGSFASTGDPTADYILSYMHSENSGISLMSLGPDTLSYNGNYGCRFYYREAGYTGSSSDYVNRSGSNIYPTASSDIYGVLTSTYSNNDYNDVAYGIGLFNSTSSNYYCDFYISDLQILDKDYRISGSFTSSFLMKSSTSTSSTSAFPPVDCQLLVNGQVYDSVAFELNGQTVTVPDTIISRSVFTNIDSIGFRLHYWNSVTNAKRELSVGSVQGLYSFNLANLAYQIIEPPTPVPLPDEQYNGLISAINGVKDSVSQQSPMDKFESDYIQNFDNQLTKTEEYIGSDSPVIPGNFVTSGSDGSPSMVDSLKDGMGLSNSSFDSQAFQDASQAFSGPDSTSEGGMWWFFTQEIADALEATNSNSREGDTVDSWISDSDRRWSIWGW</sequence>
<evidence type="ECO:0000313" key="1">
    <source>
        <dbReference type="EMBL" id="CRY94836.1"/>
    </source>
</evidence>
<dbReference type="AlphaFoldDB" id="A0A0H5PYN5"/>
<dbReference type="EMBL" id="LN853030">
    <property type="protein sequence ID" value="CRY94836.1"/>
    <property type="molecule type" value="Genomic_DNA"/>
</dbReference>
<protein>
    <submittedName>
        <fullName evidence="1">Uncharacterized protein</fullName>
    </submittedName>
</protein>
<name>A0A0H5PYN5_9ZZZZ</name>
<geneLocation type="plasmid" evidence="1">
    <name>pRGRH0373</name>
</geneLocation>
<reference evidence="1" key="2">
    <citation type="submission" date="2015-07" db="EMBL/GenBank/DDBJ databases">
        <title>Plasmids, circular viruses and viroids from rat gut.</title>
        <authorList>
            <person name="Jorgensen T.J."/>
            <person name="Hansen M.A."/>
            <person name="Xu Z."/>
            <person name="Tabak M.A."/>
            <person name="Sorensen S.J."/>
            <person name="Hansen L.H."/>
        </authorList>
    </citation>
    <scope>NUCLEOTIDE SEQUENCE</scope>
    <source>
        <plasmid evidence="1">pRGRH0373</plasmid>
    </source>
</reference>
<organism evidence="1">
    <name type="scientific">uncultured prokaryote</name>
    <dbReference type="NCBI Taxonomy" id="198431"/>
    <lineage>
        <taxon>unclassified sequences</taxon>
        <taxon>environmental samples</taxon>
    </lineage>
</organism>